<dbReference type="AlphaFoldDB" id="A0A1W7CVS8"/>
<dbReference type="InterPro" id="IPR016032">
    <property type="entry name" value="Sig_transdc_resp-reg_C-effctor"/>
</dbReference>
<dbReference type="PROSITE" id="PS50043">
    <property type="entry name" value="HTH_LUXR_2"/>
    <property type="match status" value="1"/>
</dbReference>
<keyword evidence="1" id="KW-0805">Transcription regulation</keyword>
<name>A0A1W7CVS8_9ACTN</name>
<dbReference type="PRINTS" id="PR00038">
    <property type="entry name" value="HTHLUXR"/>
</dbReference>
<dbReference type="Gene3D" id="3.40.50.2300">
    <property type="match status" value="1"/>
</dbReference>
<keyword evidence="7" id="KW-1185">Reference proteome</keyword>
<dbReference type="CDD" id="cd06170">
    <property type="entry name" value="LuxR_C_like"/>
    <property type="match status" value="1"/>
</dbReference>
<dbReference type="InterPro" id="IPR039420">
    <property type="entry name" value="WalR-like"/>
</dbReference>
<evidence type="ECO:0000256" key="3">
    <source>
        <dbReference type="ARBA" id="ARBA00023163"/>
    </source>
</evidence>
<dbReference type="Proteomes" id="UP000194218">
    <property type="component" value="Chromosome"/>
</dbReference>
<evidence type="ECO:0000313" key="6">
    <source>
        <dbReference type="EMBL" id="ARQ68806.1"/>
    </source>
</evidence>
<gene>
    <name evidence="6" type="ORF">CAG99_07980</name>
</gene>
<evidence type="ECO:0000256" key="4">
    <source>
        <dbReference type="SAM" id="MobiDB-lite"/>
    </source>
</evidence>
<organism evidence="6 7">
    <name type="scientific">Streptomyces marincola</name>
    <dbReference type="NCBI Taxonomy" id="2878388"/>
    <lineage>
        <taxon>Bacteria</taxon>
        <taxon>Bacillati</taxon>
        <taxon>Actinomycetota</taxon>
        <taxon>Actinomycetes</taxon>
        <taxon>Kitasatosporales</taxon>
        <taxon>Streptomycetaceae</taxon>
        <taxon>Streptomyces</taxon>
    </lineage>
</organism>
<dbReference type="Pfam" id="PF00196">
    <property type="entry name" value="GerE"/>
    <property type="match status" value="1"/>
</dbReference>
<dbReference type="EMBL" id="CP021121">
    <property type="protein sequence ID" value="ARQ68806.1"/>
    <property type="molecule type" value="Genomic_DNA"/>
</dbReference>
<evidence type="ECO:0000259" key="5">
    <source>
        <dbReference type="PROSITE" id="PS50043"/>
    </source>
</evidence>
<dbReference type="PANTHER" id="PTHR43214:SF24">
    <property type="entry name" value="TRANSCRIPTIONAL REGULATORY PROTEIN NARL-RELATED"/>
    <property type="match status" value="1"/>
</dbReference>
<dbReference type="PANTHER" id="PTHR43214">
    <property type="entry name" value="TWO-COMPONENT RESPONSE REGULATOR"/>
    <property type="match status" value="1"/>
</dbReference>
<evidence type="ECO:0000256" key="1">
    <source>
        <dbReference type="ARBA" id="ARBA00023015"/>
    </source>
</evidence>
<dbReference type="OrthoDB" id="4309410at2"/>
<feature type="region of interest" description="Disordered" evidence="4">
    <location>
        <begin position="1"/>
        <end position="36"/>
    </location>
</feature>
<feature type="domain" description="HTH luxR-type" evidence="5">
    <location>
        <begin position="182"/>
        <end position="247"/>
    </location>
</feature>
<proteinExistence type="predicted"/>
<keyword evidence="3" id="KW-0804">Transcription</keyword>
<protein>
    <submittedName>
        <fullName evidence="6">Helix-turn-helix transcriptional regulator</fullName>
    </submittedName>
</protein>
<evidence type="ECO:0000256" key="2">
    <source>
        <dbReference type="ARBA" id="ARBA00023125"/>
    </source>
</evidence>
<feature type="compositionally biased region" description="Low complexity" evidence="4">
    <location>
        <begin position="17"/>
        <end position="33"/>
    </location>
</feature>
<evidence type="ECO:0000313" key="7">
    <source>
        <dbReference type="Proteomes" id="UP000194218"/>
    </source>
</evidence>
<accession>A0A1W7CVS8</accession>
<dbReference type="SUPFAM" id="SSF46894">
    <property type="entry name" value="C-terminal effector domain of the bipartite response regulators"/>
    <property type="match status" value="1"/>
</dbReference>
<dbReference type="GO" id="GO:0006355">
    <property type="term" value="P:regulation of DNA-templated transcription"/>
    <property type="evidence" value="ECO:0007669"/>
    <property type="project" value="InterPro"/>
</dbReference>
<dbReference type="SMART" id="SM00421">
    <property type="entry name" value="HTH_LUXR"/>
    <property type="match status" value="1"/>
</dbReference>
<reference evidence="6 7" key="1">
    <citation type="submission" date="2017-05" db="EMBL/GenBank/DDBJ databases">
        <title>Complete genome sequence of Streptomyces sp. SCSIO 03032 revealed the diverse biosynthetic pathways for its bioactive secondary metabolites.</title>
        <authorList>
            <person name="Ma L."/>
            <person name="Zhu Y."/>
            <person name="Zhang W."/>
            <person name="Zhang G."/>
            <person name="Tian X."/>
            <person name="Zhang S."/>
            <person name="Zhang C."/>
        </authorList>
    </citation>
    <scope>NUCLEOTIDE SEQUENCE [LARGE SCALE GENOMIC DNA]</scope>
    <source>
        <strain evidence="6 7">SCSIO 03032</strain>
    </source>
</reference>
<sequence>MWTRGDRRLRTSHRTTDAGGTTAGRRTATRPGAYGWPQERIPVTVHAQDPISREGVLSQLRRHPELELREAQDTPRGDTTRGTVALLVVDTLDTAGLDRLRRAVRAEGARAVLVVRALRESALLDVMDCGVGAIVWRHEATGDRLARAVLAAARGGGDLPPDLLGRLIDRVGALHRSAPGRTGVPATGLTPREADVLRLVADGLDTAETAAALSCSERTVKNVLHGLTTRLRLRNRAHAVAWALREGHI</sequence>
<keyword evidence="2" id="KW-0238">DNA-binding</keyword>
<dbReference type="GO" id="GO:0003677">
    <property type="term" value="F:DNA binding"/>
    <property type="evidence" value="ECO:0007669"/>
    <property type="project" value="UniProtKB-KW"/>
</dbReference>
<dbReference type="KEGG" id="smao:CAG99_07980"/>
<dbReference type="InterPro" id="IPR000792">
    <property type="entry name" value="Tscrpt_reg_LuxR_C"/>
</dbReference>